<evidence type="ECO:0000313" key="3">
    <source>
        <dbReference type="WBParaSite" id="BTMF_0000334401-mRNA-1"/>
    </source>
</evidence>
<reference evidence="1 2" key="2">
    <citation type="submission" date="2018-11" db="EMBL/GenBank/DDBJ databases">
        <authorList>
            <consortium name="Pathogen Informatics"/>
        </authorList>
    </citation>
    <scope>NUCLEOTIDE SEQUENCE [LARGE SCALE GENOMIC DNA]</scope>
</reference>
<protein>
    <submittedName>
        <fullName evidence="3">Secreted protein</fullName>
    </submittedName>
</protein>
<organism evidence="3">
    <name type="scientific">Brugia timori</name>
    <dbReference type="NCBI Taxonomy" id="42155"/>
    <lineage>
        <taxon>Eukaryota</taxon>
        <taxon>Metazoa</taxon>
        <taxon>Ecdysozoa</taxon>
        <taxon>Nematoda</taxon>
        <taxon>Chromadorea</taxon>
        <taxon>Rhabditida</taxon>
        <taxon>Spirurina</taxon>
        <taxon>Spiruromorpha</taxon>
        <taxon>Filarioidea</taxon>
        <taxon>Onchocercidae</taxon>
        <taxon>Brugia</taxon>
    </lineage>
</organism>
<proteinExistence type="predicted"/>
<sequence>MLYCSMAPFTSSVIGDRKSSMCCLPNVADKHSANDTVGRIGVTGCSETLFSGTFNESTTSSV</sequence>
<dbReference type="WBParaSite" id="BTMF_0000334401-mRNA-1">
    <property type="protein sequence ID" value="BTMF_0000334401-mRNA-1"/>
    <property type="gene ID" value="BTMF_0000334401"/>
</dbReference>
<dbReference type="EMBL" id="UZAG01002247">
    <property type="protein sequence ID" value="VDO13037.1"/>
    <property type="molecule type" value="Genomic_DNA"/>
</dbReference>
<name>A0A0R3QAH5_9BILA</name>
<dbReference type="Proteomes" id="UP000280834">
    <property type="component" value="Unassembled WGS sequence"/>
</dbReference>
<dbReference type="AlphaFoldDB" id="A0A0R3QAH5"/>
<keyword evidence="2" id="KW-1185">Reference proteome</keyword>
<reference evidence="3" key="1">
    <citation type="submission" date="2017-02" db="UniProtKB">
        <authorList>
            <consortium name="WormBaseParasite"/>
        </authorList>
    </citation>
    <scope>IDENTIFICATION</scope>
</reference>
<evidence type="ECO:0000313" key="2">
    <source>
        <dbReference type="Proteomes" id="UP000280834"/>
    </source>
</evidence>
<evidence type="ECO:0000313" key="1">
    <source>
        <dbReference type="EMBL" id="VDO13037.1"/>
    </source>
</evidence>
<gene>
    <name evidence="1" type="ORF">BTMF_LOCUS2657</name>
</gene>
<accession>A0A0R3QAH5</accession>